<evidence type="ECO:0000259" key="1">
    <source>
        <dbReference type="Pfam" id="PF18701"/>
    </source>
</evidence>
<dbReference type="EMBL" id="BGPR01020273">
    <property type="protein sequence ID" value="GBN84224.1"/>
    <property type="molecule type" value="Genomic_DNA"/>
</dbReference>
<dbReference type="AlphaFoldDB" id="A0A4Y2S7P7"/>
<feature type="domain" description="DUF5641" evidence="1">
    <location>
        <begin position="1"/>
        <end position="37"/>
    </location>
</feature>
<evidence type="ECO:0000313" key="2">
    <source>
        <dbReference type="EMBL" id="GBN84224.1"/>
    </source>
</evidence>
<protein>
    <recommendedName>
        <fullName evidence="1">DUF5641 domain-containing protein</fullName>
    </recommendedName>
</protein>
<proteinExistence type="predicted"/>
<organism evidence="2 3">
    <name type="scientific">Araneus ventricosus</name>
    <name type="common">Orbweaver spider</name>
    <name type="synonym">Epeira ventricosa</name>
    <dbReference type="NCBI Taxonomy" id="182803"/>
    <lineage>
        <taxon>Eukaryota</taxon>
        <taxon>Metazoa</taxon>
        <taxon>Ecdysozoa</taxon>
        <taxon>Arthropoda</taxon>
        <taxon>Chelicerata</taxon>
        <taxon>Arachnida</taxon>
        <taxon>Araneae</taxon>
        <taxon>Araneomorphae</taxon>
        <taxon>Entelegynae</taxon>
        <taxon>Araneoidea</taxon>
        <taxon>Araneidae</taxon>
        <taxon>Araneus</taxon>
    </lineage>
</organism>
<evidence type="ECO:0000313" key="3">
    <source>
        <dbReference type="Proteomes" id="UP000499080"/>
    </source>
</evidence>
<comment type="caution">
    <text evidence="2">The sequence shown here is derived from an EMBL/GenBank/DDBJ whole genome shotgun (WGS) entry which is preliminary data.</text>
</comment>
<dbReference type="InterPro" id="IPR040676">
    <property type="entry name" value="DUF5641"/>
</dbReference>
<reference evidence="2 3" key="1">
    <citation type="journal article" date="2019" name="Sci. Rep.">
        <title>Orb-weaving spider Araneus ventricosus genome elucidates the spidroin gene catalogue.</title>
        <authorList>
            <person name="Kono N."/>
            <person name="Nakamura H."/>
            <person name="Ohtoshi R."/>
            <person name="Moran D.A.P."/>
            <person name="Shinohara A."/>
            <person name="Yoshida Y."/>
            <person name="Fujiwara M."/>
            <person name="Mori M."/>
            <person name="Tomita M."/>
            <person name="Arakawa K."/>
        </authorList>
    </citation>
    <scope>NUCLEOTIDE SEQUENCE [LARGE SCALE GENOMIC DNA]</scope>
</reference>
<dbReference type="OrthoDB" id="5967017at2759"/>
<accession>A0A4Y2S7P7</accession>
<sequence length="85" mass="9539">MGRVETIYPSRDGFSCVARVETKTGSLVRPIQKLYLLEVLEVGDPVLQIRPERWSRYGRLTTSESHASSLLNFSATQTALFTIHG</sequence>
<dbReference type="Proteomes" id="UP000499080">
    <property type="component" value="Unassembled WGS sequence"/>
</dbReference>
<gene>
    <name evidence="2" type="ORF">AVEN_72090_1</name>
</gene>
<name>A0A4Y2S7P7_ARAVE</name>
<dbReference type="Pfam" id="PF18701">
    <property type="entry name" value="DUF5641"/>
    <property type="match status" value="1"/>
</dbReference>
<keyword evidence="3" id="KW-1185">Reference proteome</keyword>